<feature type="transmembrane region" description="Helical" evidence="2">
    <location>
        <begin position="287"/>
        <end position="308"/>
    </location>
</feature>
<feature type="compositionally biased region" description="Basic and acidic residues" evidence="1">
    <location>
        <begin position="23"/>
        <end position="33"/>
    </location>
</feature>
<feature type="transmembrane region" description="Helical" evidence="2">
    <location>
        <begin position="314"/>
        <end position="338"/>
    </location>
</feature>
<dbReference type="EMBL" id="JBAHYK010000605">
    <property type="protein sequence ID" value="KAL0572619.1"/>
    <property type="molecule type" value="Genomic_DNA"/>
</dbReference>
<feature type="transmembrane region" description="Helical" evidence="2">
    <location>
        <begin position="392"/>
        <end position="411"/>
    </location>
</feature>
<comment type="caution">
    <text evidence="4">The sequence shown here is derived from an EMBL/GenBank/DDBJ whole genome shotgun (WGS) entry which is preliminary data.</text>
</comment>
<organism evidence="4 5">
    <name type="scientific">Marasmius crinis-equi</name>
    <dbReference type="NCBI Taxonomy" id="585013"/>
    <lineage>
        <taxon>Eukaryota</taxon>
        <taxon>Fungi</taxon>
        <taxon>Dikarya</taxon>
        <taxon>Basidiomycota</taxon>
        <taxon>Agaricomycotina</taxon>
        <taxon>Agaricomycetes</taxon>
        <taxon>Agaricomycetidae</taxon>
        <taxon>Agaricales</taxon>
        <taxon>Marasmiineae</taxon>
        <taxon>Marasmiaceae</taxon>
        <taxon>Marasmius</taxon>
    </lineage>
</organism>
<evidence type="ECO:0000259" key="3">
    <source>
        <dbReference type="Pfam" id="PF20153"/>
    </source>
</evidence>
<proteinExistence type="predicted"/>
<evidence type="ECO:0000256" key="2">
    <source>
        <dbReference type="SAM" id="Phobius"/>
    </source>
</evidence>
<feature type="compositionally biased region" description="Gly residues" evidence="1">
    <location>
        <begin position="959"/>
        <end position="970"/>
    </location>
</feature>
<dbReference type="Pfam" id="PF20153">
    <property type="entry name" value="DUF6535"/>
    <property type="match status" value="1"/>
</dbReference>
<accession>A0ABR3FBE2</accession>
<keyword evidence="2" id="KW-1133">Transmembrane helix</keyword>
<evidence type="ECO:0000313" key="5">
    <source>
        <dbReference type="Proteomes" id="UP001465976"/>
    </source>
</evidence>
<keyword evidence="2" id="KW-0812">Transmembrane</keyword>
<keyword evidence="5" id="KW-1185">Reference proteome</keyword>
<reference evidence="4 5" key="1">
    <citation type="submission" date="2024-02" db="EMBL/GenBank/DDBJ databases">
        <title>A draft genome for the cacao thread blight pathogen Marasmius crinis-equi.</title>
        <authorList>
            <person name="Cohen S.P."/>
            <person name="Baruah I.K."/>
            <person name="Amoako-Attah I."/>
            <person name="Bukari Y."/>
            <person name="Meinhardt L.W."/>
            <person name="Bailey B.A."/>
        </authorList>
    </citation>
    <scope>NUCLEOTIDE SEQUENCE [LARGE SCALE GENOMIC DNA]</scope>
    <source>
        <strain evidence="4 5">GH-76</strain>
    </source>
</reference>
<feature type="compositionally biased region" description="Basic and acidic residues" evidence="1">
    <location>
        <begin position="91"/>
        <end position="102"/>
    </location>
</feature>
<feature type="region of interest" description="Disordered" evidence="1">
    <location>
        <begin position="877"/>
        <end position="970"/>
    </location>
</feature>
<gene>
    <name evidence="4" type="ORF">V5O48_009338</name>
</gene>
<feature type="compositionally biased region" description="Basic and acidic residues" evidence="1">
    <location>
        <begin position="114"/>
        <end position="126"/>
    </location>
</feature>
<sequence>MASNPPPDNPSQNMRGAKVASSTEDRRLKERSQSRASLRQSTSGQDVNGSSSAKRIAPEPGPSRSDGPEDSNQATPGTSQDTTGPASRLDSAVHDGGARKAAEPATSAGGGDPQAKDLNQDQKEGPDSDASPSPAAPKPTLEESWKTVMKEVVDIDEAQCRDWDEDIDTLLVFAGLFSAVVTAFTIESYKWLSPDPQDTSVALLTQIAQQMRNETIASTSPELFNASSSVIRINTCWFLSLISSLITALFGLLCKQWLREHRRPTHTRTPQEALALHWLRHESLKRWHVSTFLTALPILLQLALFLFFAGLLELLWSCHLTPFITSMVVVGVATLFYIGTTIMPGVNIICQAWQVTEDLRDVPAGKSDSSPVKLISSLPPMEFICPYKSSQAWVAFLTAQFITHSILWLLGCMNICPSSWYHKVYISSYYARAAAKMISNNLPNWPSVDLEIIQRSDVKLVPPFYKLKAFRWLVQELQDTPSMIPHLQNTLGTLPLHLVMSAVLDQWFFHPQRDWTMADMRTALQPNYSECGIEKHQTLYQRWWLGGGDPPHWSPVFQQLLHYNHILVNWREAKLEKWDWDHLVEVWKELWRELEPTTLGSMIGLPFSLHTLDEILNNPEHTEPGLKLFQSCTDQSLHPQWFTHYYPLAHNLAQHIIATSTPHHQIHRSPVVTNSPLVRSPTCLALIEQVHDHLVNGDMDDIIRLQDREWLKATDIIQHIHKLPMNHFPLLPHFSHRSLTKLEGLLWELPDEPSDSDFGFLDSWQKHWTEVWYGHRADFINILSKYINEYPNLRVAHNKHLTNTPLATHQKGLEFIGFLYVEWRKPVPEDLWERSVHNEIWGLEGGAWTRVLECVRTANRGSPNMFEAMLSLIPHSNSESPPVNNPLSQIQGGNTSTGAYAGGGNEDSTVKGAGNKGSSGTDDSDGAEPQSHKGTNQAMEQPVKESGDSGVCHTSQGGESVGGVGADDNV</sequence>
<dbReference type="InterPro" id="IPR045338">
    <property type="entry name" value="DUF6535"/>
</dbReference>
<evidence type="ECO:0000256" key="1">
    <source>
        <dbReference type="SAM" id="MobiDB-lite"/>
    </source>
</evidence>
<evidence type="ECO:0000313" key="4">
    <source>
        <dbReference type="EMBL" id="KAL0572619.1"/>
    </source>
</evidence>
<name>A0ABR3FBE2_9AGAR</name>
<feature type="region of interest" description="Disordered" evidence="1">
    <location>
        <begin position="1"/>
        <end position="143"/>
    </location>
</feature>
<feature type="compositionally biased region" description="Polar residues" evidence="1">
    <location>
        <begin position="877"/>
        <end position="898"/>
    </location>
</feature>
<feature type="domain" description="DUF6535" evidence="3">
    <location>
        <begin position="145"/>
        <end position="317"/>
    </location>
</feature>
<keyword evidence="2" id="KW-0472">Membrane</keyword>
<feature type="compositionally biased region" description="Polar residues" evidence="1">
    <location>
        <begin position="70"/>
        <end position="85"/>
    </location>
</feature>
<feature type="compositionally biased region" description="Polar residues" evidence="1">
    <location>
        <begin position="34"/>
        <end position="53"/>
    </location>
</feature>
<dbReference type="Proteomes" id="UP001465976">
    <property type="component" value="Unassembled WGS sequence"/>
</dbReference>
<protein>
    <recommendedName>
        <fullName evidence="3">DUF6535 domain-containing protein</fullName>
    </recommendedName>
</protein>
<feature type="transmembrane region" description="Helical" evidence="2">
    <location>
        <begin position="237"/>
        <end position="258"/>
    </location>
</feature>